<evidence type="ECO:0000256" key="2">
    <source>
        <dbReference type="ARBA" id="ARBA00022723"/>
    </source>
</evidence>
<dbReference type="GO" id="GO:0020037">
    <property type="term" value="F:heme binding"/>
    <property type="evidence" value="ECO:0007669"/>
    <property type="project" value="InterPro"/>
</dbReference>
<comment type="similarity">
    <text evidence="1">Belongs to the indoleamine 2,3-dioxygenase family.</text>
</comment>
<gene>
    <name evidence="5" type="ORF">ASTO00021_LOCUS14629</name>
</gene>
<dbReference type="EMBL" id="HBIN01019175">
    <property type="protein sequence ID" value="CAE0444580.1"/>
    <property type="molecule type" value="Transcribed_RNA"/>
</dbReference>
<dbReference type="Pfam" id="PF01231">
    <property type="entry name" value="IDO"/>
    <property type="match status" value="1"/>
</dbReference>
<dbReference type="PANTHER" id="PTHR28657">
    <property type="entry name" value="INDOLEAMINE 2,3-DIOXYGENASE"/>
    <property type="match status" value="1"/>
</dbReference>
<reference evidence="5" key="1">
    <citation type="submission" date="2021-01" db="EMBL/GenBank/DDBJ databases">
        <authorList>
            <person name="Corre E."/>
            <person name="Pelletier E."/>
            <person name="Niang G."/>
            <person name="Scheremetjew M."/>
            <person name="Finn R."/>
            <person name="Kale V."/>
            <person name="Holt S."/>
            <person name="Cochrane G."/>
            <person name="Meng A."/>
            <person name="Brown T."/>
            <person name="Cohen L."/>
        </authorList>
    </citation>
    <scope>NUCLEOTIDE SEQUENCE</scope>
    <source>
        <strain evidence="5">GSBS06</strain>
    </source>
</reference>
<evidence type="ECO:0000256" key="3">
    <source>
        <dbReference type="ARBA" id="ARBA00023004"/>
    </source>
</evidence>
<dbReference type="GO" id="GO:0033754">
    <property type="term" value="F:indoleamine 2,3-dioxygenase activity"/>
    <property type="evidence" value="ECO:0007669"/>
    <property type="project" value="TreeGrafter"/>
</dbReference>
<evidence type="ECO:0008006" key="6">
    <source>
        <dbReference type="Google" id="ProtNLM"/>
    </source>
</evidence>
<keyword evidence="3 4" id="KW-0408">Iron</keyword>
<dbReference type="GO" id="GO:0019441">
    <property type="term" value="P:L-tryptophan catabolic process to kynurenine"/>
    <property type="evidence" value="ECO:0007669"/>
    <property type="project" value="InterPro"/>
</dbReference>
<proteinExistence type="inferred from homology"/>
<dbReference type="GO" id="GO:0005737">
    <property type="term" value="C:cytoplasm"/>
    <property type="evidence" value="ECO:0007669"/>
    <property type="project" value="TreeGrafter"/>
</dbReference>
<keyword evidence="4" id="KW-0349">Heme</keyword>
<dbReference type="InterPro" id="IPR037217">
    <property type="entry name" value="Trp/Indoleamine_2_3_dOase-like"/>
</dbReference>
<dbReference type="PANTHER" id="PTHR28657:SF5">
    <property type="entry name" value="INDOLEAMINE 2,3-DIOXYGENASE"/>
    <property type="match status" value="1"/>
</dbReference>
<dbReference type="GO" id="GO:0034354">
    <property type="term" value="P:'de novo' NAD+ biosynthetic process from L-tryptophan"/>
    <property type="evidence" value="ECO:0007669"/>
    <property type="project" value="TreeGrafter"/>
</dbReference>
<dbReference type="SUPFAM" id="SSF140959">
    <property type="entry name" value="Indolic compounds 2,3-dioxygenase-like"/>
    <property type="match status" value="1"/>
</dbReference>
<dbReference type="Gene3D" id="1.20.58.480">
    <property type="match status" value="1"/>
</dbReference>
<dbReference type="InterPro" id="IPR000898">
    <property type="entry name" value="Indolamine_dOase"/>
</dbReference>
<evidence type="ECO:0000313" key="5">
    <source>
        <dbReference type="EMBL" id="CAE0444580.1"/>
    </source>
</evidence>
<sequence>MTKGFRARVAASAGIVLAGTTLSWLLNRNTSLKFYAPDFRKLFPAFFGHSITLCDKQKSVQRVAEKYELDPEVNMLPQDTCERLPSTFDPWERILDELPDLNERGTLRNRVEFLPLIEREDELNRLSLLRRAHVVLAMIVQSYVFGHVLVKHDNENEEDKQVQKIPVQIARPFMFVCDKLGIATIVCSCTLDTWNWKFKSNDKTFCLGNLTLVSRMTNEPAEVGFHIIPAMMNGIVGDLISHLFFVDEAIISRDNATIINMIQRMKNVFEKFLKIFQHASSLIEPSSFDRYRYFLQGFYPHGIIFEQARKCERSGIGDSGYEDIKVYLKGPSAGQSTMIFVFDKVLGIHHTGDAKAFQEEMVMYIPRGHRHLLQDLSRKLEKSGSLREYANTCNEDCPIKIEYNACLDAFTKFRKYHLAVASRYLAAVLKGTGGSDFRALLRCVIGNTEASRSAS</sequence>
<name>A0A7S3PN32_9STRA</name>
<evidence type="ECO:0000256" key="4">
    <source>
        <dbReference type="PIRSR" id="PIRSR600898-1"/>
    </source>
</evidence>
<evidence type="ECO:0000256" key="1">
    <source>
        <dbReference type="ARBA" id="ARBA00007119"/>
    </source>
</evidence>
<organism evidence="5">
    <name type="scientific">Aplanochytrium stocchinoi</name>
    <dbReference type="NCBI Taxonomy" id="215587"/>
    <lineage>
        <taxon>Eukaryota</taxon>
        <taxon>Sar</taxon>
        <taxon>Stramenopiles</taxon>
        <taxon>Bigyra</taxon>
        <taxon>Labyrinthulomycetes</taxon>
        <taxon>Thraustochytrida</taxon>
        <taxon>Thraustochytriidae</taxon>
        <taxon>Aplanochytrium</taxon>
    </lineage>
</organism>
<dbReference type="GO" id="GO:0046872">
    <property type="term" value="F:metal ion binding"/>
    <property type="evidence" value="ECO:0007669"/>
    <property type="project" value="UniProtKB-KW"/>
</dbReference>
<feature type="binding site" description="proximal binding residue" evidence="4">
    <location>
        <position position="417"/>
    </location>
    <ligand>
        <name>heme b</name>
        <dbReference type="ChEBI" id="CHEBI:60344"/>
    </ligand>
    <ligandPart>
        <name>Fe</name>
        <dbReference type="ChEBI" id="CHEBI:18248"/>
    </ligandPart>
</feature>
<dbReference type="AlphaFoldDB" id="A0A7S3PN32"/>
<keyword evidence="2 4" id="KW-0479">Metal-binding</keyword>
<protein>
    <recommendedName>
        <fullName evidence="6">Indoleamine 2,3-dioxygenase</fullName>
    </recommendedName>
</protein>
<accession>A0A7S3PN32</accession>